<dbReference type="AlphaFoldDB" id="A0A401UXB0"/>
<dbReference type="GO" id="GO:0003677">
    <property type="term" value="F:DNA binding"/>
    <property type="evidence" value="ECO:0007669"/>
    <property type="project" value="UniProtKB-UniRule"/>
</dbReference>
<dbReference type="RefSeq" id="WP_124341710.1">
    <property type="nucleotide sequence ID" value="NZ_BHYL01000053.1"/>
</dbReference>
<dbReference type="Gene3D" id="1.10.357.10">
    <property type="entry name" value="Tetracycline Repressor, domain 2"/>
    <property type="match status" value="1"/>
</dbReference>
<dbReference type="SUPFAM" id="SSF46689">
    <property type="entry name" value="Homeodomain-like"/>
    <property type="match status" value="1"/>
</dbReference>
<dbReference type="OrthoDB" id="6929199at2"/>
<sequence length="188" mass="21290">MTERRRRRHDPERRDRIVDACLEVVGEVGVAGASTRRVAAAADVPLGSITYHFDSVDALLFEAFERFARRMSDRFEASMAAVDGVAEARRAVADLVAVDVLTDPHELVLTHELYTLAARDPRYRRLTHAWMARSRHALARHFDPATARLLDAMIEGLTIHRALDTEPRDRDEIELAVERLTRTTAHVD</sequence>
<dbReference type="EMBL" id="BHYL01000053">
    <property type="protein sequence ID" value="GCD19170.1"/>
    <property type="molecule type" value="Genomic_DNA"/>
</dbReference>
<keyword evidence="1" id="KW-0805">Transcription regulation</keyword>
<organism evidence="6 7">
    <name type="scientific">Cellulomonas algicola</name>
    <dbReference type="NCBI Taxonomy" id="2071633"/>
    <lineage>
        <taxon>Bacteria</taxon>
        <taxon>Bacillati</taxon>
        <taxon>Actinomycetota</taxon>
        <taxon>Actinomycetes</taxon>
        <taxon>Micrococcales</taxon>
        <taxon>Cellulomonadaceae</taxon>
        <taxon>Cellulomonas</taxon>
    </lineage>
</organism>
<gene>
    <name evidence="6" type="ORF">CTKZ_07320</name>
</gene>
<accession>A0A401UXB0</accession>
<dbReference type="PROSITE" id="PS50977">
    <property type="entry name" value="HTH_TETR_2"/>
    <property type="match status" value="1"/>
</dbReference>
<protein>
    <submittedName>
        <fullName evidence="6">TetR family transcriptional regulator</fullName>
    </submittedName>
</protein>
<dbReference type="InterPro" id="IPR041583">
    <property type="entry name" value="TetR_C_31"/>
</dbReference>
<evidence type="ECO:0000259" key="5">
    <source>
        <dbReference type="PROSITE" id="PS50977"/>
    </source>
</evidence>
<dbReference type="Pfam" id="PF00440">
    <property type="entry name" value="TetR_N"/>
    <property type="match status" value="1"/>
</dbReference>
<evidence type="ECO:0000256" key="1">
    <source>
        <dbReference type="ARBA" id="ARBA00023015"/>
    </source>
</evidence>
<evidence type="ECO:0000313" key="7">
    <source>
        <dbReference type="Proteomes" id="UP000288246"/>
    </source>
</evidence>
<dbReference type="PANTHER" id="PTHR47506:SF6">
    <property type="entry name" value="HTH-TYPE TRANSCRIPTIONAL REPRESSOR NEMR"/>
    <property type="match status" value="1"/>
</dbReference>
<dbReference type="Proteomes" id="UP000288246">
    <property type="component" value="Unassembled WGS sequence"/>
</dbReference>
<evidence type="ECO:0000256" key="3">
    <source>
        <dbReference type="ARBA" id="ARBA00023163"/>
    </source>
</evidence>
<reference evidence="6 7" key="1">
    <citation type="submission" date="2018-11" db="EMBL/GenBank/DDBJ databases">
        <title>Draft genome sequence of Cellulomonas takizawaensis strain TKZ-21.</title>
        <authorList>
            <person name="Yamamura H."/>
            <person name="Hayashi T."/>
            <person name="Hamada M."/>
            <person name="Serisawa Y."/>
            <person name="Matsuyama K."/>
            <person name="Nakagawa Y."/>
            <person name="Otoguro M."/>
            <person name="Yanagida F."/>
            <person name="Hayakawa M."/>
        </authorList>
    </citation>
    <scope>NUCLEOTIDE SEQUENCE [LARGE SCALE GENOMIC DNA]</scope>
    <source>
        <strain evidence="6 7">TKZ-21</strain>
    </source>
</reference>
<keyword evidence="3" id="KW-0804">Transcription</keyword>
<evidence type="ECO:0000256" key="4">
    <source>
        <dbReference type="PROSITE-ProRule" id="PRU00335"/>
    </source>
</evidence>
<dbReference type="Pfam" id="PF17940">
    <property type="entry name" value="TetR_C_31"/>
    <property type="match status" value="1"/>
</dbReference>
<evidence type="ECO:0000256" key="2">
    <source>
        <dbReference type="ARBA" id="ARBA00023125"/>
    </source>
</evidence>
<keyword evidence="2 4" id="KW-0238">DNA-binding</keyword>
<dbReference type="PANTHER" id="PTHR47506">
    <property type="entry name" value="TRANSCRIPTIONAL REGULATORY PROTEIN"/>
    <property type="match status" value="1"/>
</dbReference>
<dbReference type="InterPro" id="IPR036271">
    <property type="entry name" value="Tet_transcr_reg_TetR-rel_C_sf"/>
</dbReference>
<feature type="DNA-binding region" description="H-T-H motif" evidence="4">
    <location>
        <begin position="34"/>
        <end position="53"/>
    </location>
</feature>
<dbReference type="SUPFAM" id="SSF48498">
    <property type="entry name" value="Tetracyclin repressor-like, C-terminal domain"/>
    <property type="match status" value="1"/>
</dbReference>
<name>A0A401UXB0_9CELL</name>
<feature type="domain" description="HTH tetR-type" evidence="5">
    <location>
        <begin position="11"/>
        <end position="71"/>
    </location>
</feature>
<keyword evidence="7" id="KW-1185">Reference proteome</keyword>
<proteinExistence type="predicted"/>
<evidence type="ECO:0000313" key="6">
    <source>
        <dbReference type="EMBL" id="GCD19170.1"/>
    </source>
</evidence>
<dbReference type="InterPro" id="IPR001647">
    <property type="entry name" value="HTH_TetR"/>
</dbReference>
<dbReference type="InterPro" id="IPR009057">
    <property type="entry name" value="Homeodomain-like_sf"/>
</dbReference>
<comment type="caution">
    <text evidence="6">The sequence shown here is derived from an EMBL/GenBank/DDBJ whole genome shotgun (WGS) entry which is preliminary data.</text>
</comment>